<dbReference type="AlphaFoldDB" id="A0AAN9SHH5"/>
<proteinExistence type="predicted"/>
<accession>A0AAN9SHH5</accession>
<dbReference type="Proteomes" id="UP001386955">
    <property type="component" value="Unassembled WGS sequence"/>
</dbReference>
<dbReference type="EMBL" id="JAYMYS010000004">
    <property type="protein sequence ID" value="KAK7395659.1"/>
    <property type="molecule type" value="Genomic_DNA"/>
</dbReference>
<comment type="caution">
    <text evidence="1">The sequence shown here is derived from an EMBL/GenBank/DDBJ whole genome shotgun (WGS) entry which is preliminary data.</text>
</comment>
<reference evidence="1 2" key="1">
    <citation type="submission" date="2024-01" db="EMBL/GenBank/DDBJ databases">
        <title>The genomes of 5 underutilized Papilionoideae crops provide insights into root nodulation and disease resistanc.</title>
        <authorList>
            <person name="Jiang F."/>
        </authorList>
    </citation>
    <scope>NUCLEOTIDE SEQUENCE [LARGE SCALE GENOMIC DNA]</scope>
    <source>
        <strain evidence="1">DUOXIRENSHENG_FW03</strain>
        <tissue evidence="1">Leaves</tissue>
    </source>
</reference>
<organism evidence="1 2">
    <name type="scientific">Psophocarpus tetragonolobus</name>
    <name type="common">Winged bean</name>
    <name type="synonym">Dolichos tetragonolobus</name>
    <dbReference type="NCBI Taxonomy" id="3891"/>
    <lineage>
        <taxon>Eukaryota</taxon>
        <taxon>Viridiplantae</taxon>
        <taxon>Streptophyta</taxon>
        <taxon>Embryophyta</taxon>
        <taxon>Tracheophyta</taxon>
        <taxon>Spermatophyta</taxon>
        <taxon>Magnoliopsida</taxon>
        <taxon>eudicotyledons</taxon>
        <taxon>Gunneridae</taxon>
        <taxon>Pentapetalae</taxon>
        <taxon>rosids</taxon>
        <taxon>fabids</taxon>
        <taxon>Fabales</taxon>
        <taxon>Fabaceae</taxon>
        <taxon>Papilionoideae</taxon>
        <taxon>50 kb inversion clade</taxon>
        <taxon>NPAAA clade</taxon>
        <taxon>indigoferoid/millettioid clade</taxon>
        <taxon>Phaseoleae</taxon>
        <taxon>Psophocarpus</taxon>
    </lineage>
</organism>
<keyword evidence="2" id="KW-1185">Reference proteome</keyword>
<protein>
    <submittedName>
        <fullName evidence="1">Uncharacterized protein</fullName>
    </submittedName>
</protein>
<evidence type="ECO:0000313" key="1">
    <source>
        <dbReference type="EMBL" id="KAK7395659.1"/>
    </source>
</evidence>
<gene>
    <name evidence="1" type="ORF">VNO78_16224</name>
</gene>
<sequence length="92" mass="10334">MRFVGGRTVVVRVQGGLEEVEADKGAIEEDGGFESEGFVVEEDDEIKVWENMVAPHGSGYVGNNTMNYALKMEMELDLNKEIDLMDMIYRKA</sequence>
<name>A0AAN9SHH5_PSOTE</name>
<evidence type="ECO:0000313" key="2">
    <source>
        <dbReference type="Proteomes" id="UP001386955"/>
    </source>
</evidence>